<dbReference type="Proteomes" id="UP001202328">
    <property type="component" value="Unassembled WGS sequence"/>
</dbReference>
<feature type="non-terminal residue" evidence="2">
    <location>
        <position position="98"/>
    </location>
</feature>
<proteinExistence type="predicted"/>
<feature type="region of interest" description="Disordered" evidence="1">
    <location>
        <begin position="76"/>
        <end position="98"/>
    </location>
</feature>
<evidence type="ECO:0000256" key="1">
    <source>
        <dbReference type="SAM" id="MobiDB-lite"/>
    </source>
</evidence>
<sequence length="98" mass="11098">LWFCSSCSIQGSVTIHIVIDVKTFALICFLSSMGEWILINQHWISKLITAEIDRGVVKDNKKKETHTLKRLNFSGSRRRGEMGSDGKEGTYISNRLPV</sequence>
<protein>
    <submittedName>
        <fullName evidence="2">Uncharacterized protein</fullName>
    </submittedName>
</protein>
<organism evidence="2 3">
    <name type="scientific">Papaver atlanticum</name>
    <dbReference type="NCBI Taxonomy" id="357466"/>
    <lineage>
        <taxon>Eukaryota</taxon>
        <taxon>Viridiplantae</taxon>
        <taxon>Streptophyta</taxon>
        <taxon>Embryophyta</taxon>
        <taxon>Tracheophyta</taxon>
        <taxon>Spermatophyta</taxon>
        <taxon>Magnoliopsida</taxon>
        <taxon>Ranunculales</taxon>
        <taxon>Papaveraceae</taxon>
        <taxon>Papaveroideae</taxon>
        <taxon>Papaver</taxon>
    </lineage>
</organism>
<dbReference type="AlphaFoldDB" id="A0AAD4XDC8"/>
<name>A0AAD4XDC8_9MAGN</name>
<dbReference type="EMBL" id="JAJJMB010011222">
    <property type="protein sequence ID" value="KAI3903421.1"/>
    <property type="molecule type" value="Genomic_DNA"/>
</dbReference>
<gene>
    <name evidence="2" type="ORF">MKW98_032075</name>
</gene>
<comment type="caution">
    <text evidence="2">The sequence shown here is derived from an EMBL/GenBank/DDBJ whole genome shotgun (WGS) entry which is preliminary data.</text>
</comment>
<feature type="compositionally biased region" description="Basic and acidic residues" evidence="1">
    <location>
        <begin position="78"/>
        <end position="88"/>
    </location>
</feature>
<evidence type="ECO:0000313" key="2">
    <source>
        <dbReference type="EMBL" id="KAI3903421.1"/>
    </source>
</evidence>
<accession>A0AAD4XDC8</accession>
<keyword evidence="3" id="KW-1185">Reference proteome</keyword>
<reference evidence="2" key="1">
    <citation type="submission" date="2022-04" db="EMBL/GenBank/DDBJ databases">
        <title>A functionally conserved STORR gene fusion in Papaver species that diverged 16.8 million years ago.</title>
        <authorList>
            <person name="Catania T."/>
        </authorList>
    </citation>
    <scope>NUCLEOTIDE SEQUENCE</scope>
    <source>
        <strain evidence="2">S-188037</strain>
    </source>
</reference>
<evidence type="ECO:0000313" key="3">
    <source>
        <dbReference type="Proteomes" id="UP001202328"/>
    </source>
</evidence>